<comment type="cofactor">
    <cofactor evidence="1">
        <name>Fe(2+)</name>
        <dbReference type="ChEBI" id="CHEBI:29033"/>
    </cofactor>
</comment>
<dbReference type="Gene3D" id="3.60.130.10">
    <property type="entry name" value="Clavaminate synthase-like"/>
    <property type="match status" value="1"/>
</dbReference>
<keyword evidence="6" id="KW-0223">Dioxygenase</keyword>
<keyword evidence="2" id="KW-0560">Oxidoreductase</keyword>
<dbReference type="InterPro" id="IPR050411">
    <property type="entry name" value="AlphaKG_dependent_hydroxylases"/>
</dbReference>
<protein>
    <submittedName>
        <fullName evidence="6">TauD/TfdA family dioxygenase</fullName>
    </submittedName>
</protein>
<sequence>MDATTSSLATELALPYVITAEAAATPMAGFLPDARAHIRGKLLEHGAVMLRGFDVGGVDGFDSVVRAVSGTPLTYAERSSPRSTIKGQVYTSTDYPPSEEIFLHNENSYQASWPLTLFFYCIQPPTTLGSTPLADIREVYRTIDPAVRDEFAARGWMVVRNFVPGFGVPWQQAFNTDDRAEVAAYCARNGVEVEWVGKDGLRTRARRQAVHRHPVTGDQVWFNHLTFFHVSTLAEDVCAGLREMFDDTDLPTNTYYGDGAPIPDEVVAHLRDTYRAAQRRFDWERDDVLIVDNMLAAHAREPFTGPRKIAVAMAESSVDGPAHTA</sequence>
<evidence type="ECO:0000313" key="7">
    <source>
        <dbReference type="Proteomes" id="UP000734823"/>
    </source>
</evidence>
<proteinExistence type="predicted"/>
<dbReference type="InterPro" id="IPR042098">
    <property type="entry name" value="TauD-like_sf"/>
</dbReference>
<dbReference type="SUPFAM" id="SSF51197">
    <property type="entry name" value="Clavaminate synthase-like"/>
    <property type="match status" value="1"/>
</dbReference>
<evidence type="ECO:0000259" key="5">
    <source>
        <dbReference type="Pfam" id="PF02668"/>
    </source>
</evidence>
<name>A0ABR7LBS2_9PSEU</name>
<keyword evidence="3" id="KW-0408">Iron</keyword>
<dbReference type="GO" id="GO:0051213">
    <property type="term" value="F:dioxygenase activity"/>
    <property type="evidence" value="ECO:0007669"/>
    <property type="project" value="UniProtKB-KW"/>
</dbReference>
<evidence type="ECO:0000256" key="3">
    <source>
        <dbReference type="ARBA" id="ARBA00023004"/>
    </source>
</evidence>
<organism evidence="6 7">
    <name type="scientific">Actinokineospora xionganensis</name>
    <dbReference type="NCBI Taxonomy" id="2684470"/>
    <lineage>
        <taxon>Bacteria</taxon>
        <taxon>Bacillati</taxon>
        <taxon>Actinomycetota</taxon>
        <taxon>Actinomycetes</taxon>
        <taxon>Pseudonocardiales</taxon>
        <taxon>Pseudonocardiaceae</taxon>
        <taxon>Actinokineospora</taxon>
    </lineage>
</organism>
<dbReference type="EMBL" id="JABVED010000014">
    <property type="protein sequence ID" value="MBC6450151.1"/>
    <property type="molecule type" value="Genomic_DNA"/>
</dbReference>
<dbReference type="Pfam" id="PF02668">
    <property type="entry name" value="TauD"/>
    <property type="match status" value="1"/>
</dbReference>
<reference evidence="6 7" key="1">
    <citation type="submission" date="2020-06" db="EMBL/GenBank/DDBJ databases">
        <title>Actinokineospora xiongansis sp. nov., isolated from soil of Baiyangdian.</title>
        <authorList>
            <person name="Zhang X."/>
        </authorList>
    </citation>
    <scope>NUCLEOTIDE SEQUENCE [LARGE SCALE GENOMIC DNA]</scope>
    <source>
        <strain evidence="6 7">HBU206404</strain>
    </source>
</reference>
<dbReference type="InterPro" id="IPR003819">
    <property type="entry name" value="TauD/TfdA-like"/>
</dbReference>
<evidence type="ECO:0000313" key="6">
    <source>
        <dbReference type="EMBL" id="MBC6450151.1"/>
    </source>
</evidence>
<keyword evidence="4" id="KW-0045">Antibiotic biosynthesis</keyword>
<feature type="domain" description="TauD/TfdA-like" evidence="5">
    <location>
        <begin position="33"/>
        <end position="312"/>
    </location>
</feature>
<keyword evidence="7" id="KW-1185">Reference proteome</keyword>
<evidence type="ECO:0000256" key="2">
    <source>
        <dbReference type="ARBA" id="ARBA00023002"/>
    </source>
</evidence>
<gene>
    <name evidence="6" type="ORF">GPZ80_23605</name>
</gene>
<dbReference type="PANTHER" id="PTHR10696">
    <property type="entry name" value="GAMMA-BUTYROBETAINE HYDROXYLASE-RELATED"/>
    <property type="match status" value="1"/>
</dbReference>
<dbReference type="Proteomes" id="UP000734823">
    <property type="component" value="Unassembled WGS sequence"/>
</dbReference>
<evidence type="ECO:0000256" key="4">
    <source>
        <dbReference type="ARBA" id="ARBA00023194"/>
    </source>
</evidence>
<evidence type="ECO:0000256" key="1">
    <source>
        <dbReference type="ARBA" id="ARBA00001954"/>
    </source>
</evidence>
<dbReference type="PANTHER" id="PTHR10696:SF56">
    <property type="entry name" value="TAUD_TFDA-LIKE DOMAIN-CONTAINING PROTEIN"/>
    <property type="match status" value="1"/>
</dbReference>
<comment type="caution">
    <text evidence="6">The sequence shown here is derived from an EMBL/GenBank/DDBJ whole genome shotgun (WGS) entry which is preliminary data.</text>
</comment>
<accession>A0ABR7LBS2</accession>